<dbReference type="InterPro" id="IPR000871">
    <property type="entry name" value="Beta-lactam_class-A"/>
</dbReference>
<dbReference type="EMBL" id="JBHSOD010000001">
    <property type="protein sequence ID" value="MFC5883377.1"/>
    <property type="molecule type" value="Genomic_DNA"/>
</dbReference>
<protein>
    <submittedName>
        <fullName evidence="3">Serine hydrolase</fullName>
    </submittedName>
</protein>
<evidence type="ECO:0000313" key="4">
    <source>
        <dbReference type="Proteomes" id="UP001596067"/>
    </source>
</evidence>
<feature type="region of interest" description="Disordered" evidence="1">
    <location>
        <begin position="248"/>
        <end position="274"/>
    </location>
</feature>
<evidence type="ECO:0000259" key="2">
    <source>
        <dbReference type="Pfam" id="PF13354"/>
    </source>
</evidence>
<proteinExistence type="predicted"/>
<feature type="domain" description="Beta-lactamase class A catalytic" evidence="2">
    <location>
        <begin position="15"/>
        <end position="215"/>
    </location>
</feature>
<dbReference type="InterPro" id="IPR045155">
    <property type="entry name" value="Beta-lactam_cat"/>
</dbReference>
<dbReference type="PANTHER" id="PTHR35333:SF3">
    <property type="entry name" value="BETA-LACTAMASE-TYPE TRANSPEPTIDASE FOLD CONTAINING PROTEIN"/>
    <property type="match status" value="1"/>
</dbReference>
<accession>A0ABW1EP39</accession>
<gene>
    <name evidence="3" type="ORF">ACFP0N_00100</name>
</gene>
<feature type="compositionally biased region" description="Pro residues" evidence="1">
    <location>
        <begin position="254"/>
        <end position="274"/>
    </location>
</feature>
<evidence type="ECO:0000256" key="1">
    <source>
        <dbReference type="SAM" id="MobiDB-lite"/>
    </source>
</evidence>
<dbReference type="GO" id="GO:0016787">
    <property type="term" value="F:hydrolase activity"/>
    <property type="evidence" value="ECO:0007669"/>
    <property type="project" value="UniProtKB-KW"/>
</dbReference>
<dbReference type="InterPro" id="IPR012338">
    <property type="entry name" value="Beta-lactam/transpept-like"/>
</dbReference>
<keyword evidence="3" id="KW-0378">Hydrolase</keyword>
<dbReference type="Pfam" id="PF13354">
    <property type="entry name" value="Beta-lactamase2"/>
    <property type="match status" value="1"/>
</dbReference>
<dbReference type="Proteomes" id="UP001596067">
    <property type="component" value="Unassembled WGS sequence"/>
</dbReference>
<organism evidence="3 4">
    <name type="scientific">Kitasatospora aburaviensis</name>
    <dbReference type="NCBI Taxonomy" id="67265"/>
    <lineage>
        <taxon>Bacteria</taxon>
        <taxon>Bacillati</taxon>
        <taxon>Actinomycetota</taxon>
        <taxon>Actinomycetes</taxon>
        <taxon>Kitasatosporales</taxon>
        <taxon>Streptomycetaceae</taxon>
        <taxon>Kitasatospora</taxon>
    </lineage>
</organism>
<evidence type="ECO:0000313" key="3">
    <source>
        <dbReference type="EMBL" id="MFC5883377.1"/>
    </source>
</evidence>
<sequence>MVSVVVAPRHGEPVFVRAGDELHDAASTMKVAVLAALHRSGADLDAEIPVLNRFASAVGGEFANDPDWDSDPVPWGLLGGSAPLRTLAERMITHSSNLATNLCLARVGPEAVAEVWRRAGASGSGSPRGIEDYAARDAGVQNRVSARDLVRLMQSVADEPELTALLERNAFRVDLAAGLPPGTRIAFKNGWIPGARHGVGLVHPPDCPPYLLAVCYTGPLASGQDEDDPAARLLARISAAVWERRHAIATARPLPAPPPPPTRPPAPAPPRRAG</sequence>
<comment type="caution">
    <text evidence="3">The sequence shown here is derived from an EMBL/GenBank/DDBJ whole genome shotgun (WGS) entry which is preliminary data.</text>
</comment>
<dbReference type="RefSeq" id="WP_313766190.1">
    <property type="nucleotide sequence ID" value="NZ_BAAAVH010000072.1"/>
</dbReference>
<keyword evidence="4" id="KW-1185">Reference proteome</keyword>
<reference evidence="4" key="1">
    <citation type="journal article" date="2019" name="Int. J. Syst. Evol. Microbiol.">
        <title>The Global Catalogue of Microorganisms (GCM) 10K type strain sequencing project: providing services to taxonomists for standard genome sequencing and annotation.</title>
        <authorList>
            <consortium name="The Broad Institute Genomics Platform"/>
            <consortium name="The Broad Institute Genome Sequencing Center for Infectious Disease"/>
            <person name="Wu L."/>
            <person name="Ma J."/>
        </authorList>
    </citation>
    <scope>NUCLEOTIDE SEQUENCE [LARGE SCALE GENOMIC DNA]</scope>
    <source>
        <strain evidence="4">CGMCC 4.1469</strain>
    </source>
</reference>
<dbReference type="Gene3D" id="3.40.710.10">
    <property type="entry name" value="DD-peptidase/beta-lactamase superfamily"/>
    <property type="match status" value="1"/>
</dbReference>
<dbReference type="SUPFAM" id="SSF56601">
    <property type="entry name" value="beta-lactamase/transpeptidase-like"/>
    <property type="match status" value="1"/>
</dbReference>
<name>A0ABW1EP39_9ACTN</name>
<dbReference type="PANTHER" id="PTHR35333">
    <property type="entry name" value="BETA-LACTAMASE"/>
    <property type="match status" value="1"/>
</dbReference>